<evidence type="ECO:0000313" key="10">
    <source>
        <dbReference type="EMBL" id="CAF3312774.1"/>
    </source>
</evidence>
<keyword evidence="7" id="KW-0472">Membrane</keyword>
<keyword evidence="7" id="KW-0812">Transmembrane</keyword>
<proteinExistence type="predicted"/>
<sequence>MPTQSLDQESIHSDTLQLSIWPNDPNRSLSSNSNQFESSLFTKSQAWDKPENANNGNRFFKFKRAGGYGELCCCSNYNGCIVGLVIGLLLGGVCLATILAMWLTTSSTTTTTSTTITTTTITTTTTTTVTTTTTTTTITTTTTTSTTTTSTTTTTTTTSTTTTTETSTTTTTTTASTTTTDTSTTTTVNPTTCTIGACSLTETVLDFDAGGVLPVGYGNFTWTGANILDGATYNPMSGYHVVVCGGPYVIFTSGTITMKRIPTGTTFGLNSFLATAACIICVDGKKQEIVSCDKCKQLMAYRARDGTNSLARHTRSCKNESSIPSSNSSNQNQVTDYFSSSKTSIIPKKIKDRVKIGCVEFIALDSRPFETVSGEGFMKLAQSLFDAGKYFSPTSTVNLKDLIPSPVTVSRNVEDLYKKKQSELAKLCINIKYYCIICDFWTERYTGLSYCGLALRYITIDYRINNFILGCFLYDIQTQSASNVRTFVENKLVSFGLVLNSNVFVVTDNENKMRAAFKDKCIRIGCSIHYLNKQLEHSFTSEEIEKQTVKCDKVQHLFENVKKVATHVRRTHRQVKLSRKVQLYSDTRFNGAFHMLNVFLKVFDDIGVVLNNNYLSYFTVIDKELLEEVCKFLELFEEVINKLSQEERPTIYMVIPLRQLLINHCEPQFEDTAELKELKVFLGNRIKSAWIPQEQHYICTLLHPSLKHFHAAPNEKNKALKIIRKELLSRTSNVISATGKSPTAVSRDVTNTVDNVENSVNNLLTRCFDKVTPEIRPVQSPLKELDEYMISTKTISETDDILLFWKNQEEQYPTLSTIVRELFSIPASNTIVERLFSASKIIVNDKRTNLSHEKLNQLLFLKKNSTRLKEIHNENLSNSQTQSRKKTLISGEDVQTVCANDQMNNSILSLNENDQSNNDDDDDPTQDFQDDNKNSIDIDNIFVNL</sequence>
<keyword evidence="7" id="KW-1133">Transmembrane helix</keyword>
<dbReference type="Pfam" id="PF10683">
    <property type="entry name" value="DBD_Tnp_Hermes"/>
    <property type="match status" value="1"/>
</dbReference>
<dbReference type="SUPFAM" id="SSF140996">
    <property type="entry name" value="Hermes dimerisation domain"/>
    <property type="match status" value="1"/>
</dbReference>
<evidence type="ECO:0000313" key="11">
    <source>
        <dbReference type="Proteomes" id="UP000663869"/>
    </source>
</evidence>
<feature type="compositionally biased region" description="Low complexity" evidence="6">
    <location>
        <begin position="319"/>
        <end position="332"/>
    </location>
</feature>
<dbReference type="Pfam" id="PF05699">
    <property type="entry name" value="Dimer_Tnp_hAT"/>
    <property type="match status" value="1"/>
</dbReference>
<dbReference type="Proteomes" id="UP000663869">
    <property type="component" value="Unassembled WGS sequence"/>
</dbReference>
<keyword evidence="4" id="KW-0862">Zinc</keyword>
<comment type="subcellular location">
    <subcellularLocation>
        <location evidence="1">Nucleus</location>
    </subcellularLocation>
</comment>
<dbReference type="InterPro" id="IPR012337">
    <property type="entry name" value="RNaseH-like_sf"/>
</dbReference>
<protein>
    <recommendedName>
        <fullName evidence="12">HAT C-terminal dimerisation domain-containing protein</fullName>
    </recommendedName>
</protein>
<dbReference type="InterPro" id="IPR052035">
    <property type="entry name" value="ZnF_BED_domain_contain"/>
</dbReference>
<dbReference type="SUPFAM" id="SSF53098">
    <property type="entry name" value="Ribonuclease H-like"/>
    <property type="match status" value="1"/>
</dbReference>
<evidence type="ECO:0000256" key="5">
    <source>
        <dbReference type="ARBA" id="ARBA00023242"/>
    </source>
</evidence>
<feature type="region of interest" description="Disordered" evidence="6">
    <location>
        <begin position="314"/>
        <end position="333"/>
    </location>
</feature>
<evidence type="ECO:0000259" key="8">
    <source>
        <dbReference type="Pfam" id="PF05699"/>
    </source>
</evidence>
<feature type="domain" description="Hermes trasposase DNA-binding" evidence="9">
    <location>
        <begin position="357"/>
        <end position="408"/>
    </location>
</feature>
<dbReference type="InterPro" id="IPR018473">
    <property type="entry name" value="Hermes_transposase_DNA-db"/>
</dbReference>
<organism evidence="10 11">
    <name type="scientific">Rotaria socialis</name>
    <dbReference type="NCBI Taxonomy" id="392032"/>
    <lineage>
        <taxon>Eukaryota</taxon>
        <taxon>Metazoa</taxon>
        <taxon>Spiralia</taxon>
        <taxon>Gnathifera</taxon>
        <taxon>Rotifera</taxon>
        <taxon>Eurotatoria</taxon>
        <taxon>Bdelloidea</taxon>
        <taxon>Philodinida</taxon>
        <taxon>Philodinidae</taxon>
        <taxon>Rotaria</taxon>
    </lineage>
</organism>
<evidence type="ECO:0000259" key="9">
    <source>
        <dbReference type="Pfam" id="PF10683"/>
    </source>
</evidence>
<feature type="compositionally biased region" description="Acidic residues" evidence="6">
    <location>
        <begin position="917"/>
        <end position="929"/>
    </location>
</feature>
<keyword evidence="5" id="KW-0539">Nucleus</keyword>
<dbReference type="GO" id="GO:0046983">
    <property type="term" value="F:protein dimerization activity"/>
    <property type="evidence" value="ECO:0007669"/>
    <property type="project" value="InterPro"/>
</dbReference>
<evidence type="ECO:0000256" key="7">
    <source>
        <dbReference type="SAM" id="Phobius"/>
    </source>
</evidence>
<evidence type="ECO:0000256" key="6">
    <source>
        <dbReference type="SAM" id="MobiDB-lite"/>
    </source>
</evidence>
<gene>
    <name evidence="10" type="ORF">FME351_LOCUS575</name>
</gene>
<feature type="domain" description="HAT C-terminal dimerisation" evidence="8">
    <location>
        <begin position="784"/>
        <end position="864"/>
    </location>
</feature>
<keyword evidence="2" id="KW-0479">Metal-binding</keyword>
<dbReference type="AlphaFoldDB" id="A0A817T456"/>
<feature type="transmembrane region" description="Helical" evidence="7">
    <location>
        <begin position="81"/>
        <end position="103"/>
    </location>
</feature>
<feature type="region of interest" description="Disordered" evidence="6">
    <location>
        <begin position="909"/>
        <end position="933"/>
    </location>
</feature>
<feature type="region of interest" description="Disordered" evidence="6">
    <location>
        <begin position="143"/>
        <end position="181"/>
    </location>
</feature>
<evidence type="ECO:0000256" key="4">
    <source>
        <dbReference type="ARBA" id="ARBA00022833"/>
    </source>
</evidence>
<comment type="caution">
    <text evidence="10">The sequence shown here is derived from an EMBL/GenBank/DDBJ whole genome shotgun (WGS) entry which is preliminary data.</text>
</comment>
<evidence type="ECO:0000256" key="2">
    <source>
        <dbReference type="ARBA" id="ARBA00022723"/>
    </source>
</evidence>
<reference evidence="10" key="1">
    <citation type="submission" date="2021-02" db="EMBL/GenBank/DDBJ databases">
        <authorList>
            <person name="Nowell W R."/>
        </authorList>
    </citation>
    <scope>NUCLEOTIDE SEQUENCE</scope>
</reference>
<evidence type="ECO:0000256" key="3">
    <source>
        <dbReference type="ARBA" id="ARBA00022771"/>
    </source>
</evidence>
<accession>A0A817T456</accession>
<evidence type="ECO:0008006" key="12">
    <source>
        <dbReference type="Google" id="ProtNLM"/>
    </source>
</evidence>
<dbReference type="GO" id="GO:0005634">
    <property type="term" value="C:nucleus"/>
    <property type="evidence" value="ECO:0007669"/>
    <property type="project" value="UniProtKB-SubCell"/>
</dbReference>
<evidence type="ECO:0000256" key="1">
    <source>
        <dbReference type="ARBA" id="ARBA00004123"/>
    </source>
</evidence>
<dbReference type="Gene3D" id="1.10.10.1070">
    <property type="entry name" value="Zinc finger, BED domain-containing"/>
    <property type="match status" value="1"/>
</dbReference>
<dbReference type="PANTHER" id="PTHR46481">
    <property type="entry name" value="ZINC FINGER BED DOMAIN-CONTAINING PROTEIN 4"/>
    <property type="match status" value="1"/>
</dbReference>
<name>A0A817T456_9BILA</name>
<keyword evidence="3" id="KW-0863">Zinc-finger</keyword>
<dbReference type="GO" id="GO:0008270">
    <property type="term" value="F:zinc ion binding"/>
    <property type="evidence" value="ECO:0007669"/>
    <property type="project" value="UniProtKB-KW"/>
</dbReference>
<dbReference type="PANTHER" id="PTHR46481:SF10">
    <property type="entry name" value="ZINC FINGER BED DOMAIN-CONTAINING PROTEIN 39"/>
    <property type="match status" value="1"/>
</dbReference>
<dbReference type="InterPro" id="IPR008906">
    <property type="entry name" value="HATC_C_dom"/>
</dbReference>
<dbReference type="EMBL" id="CAJNYU010000011">
    <property type="protein sequence ID" value="CAF3312774.1"/>
    <property type="molecule type" value="Genomic_DNA"/>
</dbReference>